<dbReference type="HOGENOM" id="CLU_933021_0_0_10"/>
<dbReference type="OrthoDB" id="9823702at2"/>
<dbReference type="KEGG" id="fte:Fluta_0399"/>
<accession>F2IE89</accession>
<reference evidence="2 3" key="1">
    <citation type="journal article" date="2011" name="Stand. Genomic Sci.">
        <title>Complete genome sequence of the gliding freshwater bacterium Fluviicola taffensis type strain (RW262).</title>
        <authorList>
            <person name="Woyke T."/>
            <person name="Chertkov O."/>
            <person name="Lapidus A."/>
            <person name="Nolan M."/>
            <person name="Lucas S."/>
            <person name="Del Rio T.G."/>
            <person name="Tice H."/>
            <person name="Cheng J.F."/>
            <person name="Tapia R."/>
            <person name="Han C."/>
            <person name="Goodwin L."/>
            <person name="Pitluck S."/>
            <person name="Liolios K."/>
            <person name="Pagani I."/>
            <person name="Ivanova N."/>
            <person name="Huntemann M."/>
            <person name="Mavromatis K."/>
            <person name="Mikhailova N."/>
            <person name="Pati A."/>
            <person name="Chen A."/>
            <person name="Palaniappan K."/>
            <person name="Land M."/>
            <person name="Hauser L."/>
            <person name="Brambilla E.M."/>
            <person name="Rohde M."/>
            <person name="Mwirichia R."/>
            <person name="Sikorski J."/>
            <person name="Tindall B.J."/>
            <person name="Goker M."/>
            <person name="Bristow J."/>
            <person name="Eisen J.A."/>
            <person name="Markowitz V."/>
            <person name="Hugenholtz P."/>
            <person name="Klenk H.P."/>
            <person name="Kyrpides N.C."/>
        </authorList>
    </citation>
    <scope>NUCLEOTIDE SEQUENCE [LARGE SCALE GENOMIC DNA]</scope>
    <source>
        <strain evidence="3">DSM 16823 / RW262 / RW262</strain>
    </source>
</reference>
<name>F2IE89_FLUTR</name>
<evidence type="ECO:0000256" key="1">
    <source>
        <dbReference type="SAM" id="SignalP"/>
    </source>
</evidence>
<evidence type="ECO:0000313" key="2">
    <source>
        <dbReference type="EMBL" id="AEA42407.1"/>
    </source>
</evidence>
<sequence length="298" mass="33367" precursor="true">MKVTITILGIICSSTLTFAQNHQRTPSASPVFGNEPVAVRDVHSSNTVSEAVSIINTIRGGVNAATQETTSKRTLTEADYQALITKADDFMLQQKYDAAILLYEEILKDRDDSSAKDRILEAEALRSKKQKEDEQRKKDEILRAKAELALSDKHDKNTVHFTGALMSDESSSKHWTSEAFNKKDPYSNFLQPGKYNDLVHDLQKAVDFTLDGIAIPANTRLIVYAKPNFTGEILLDVTGPAIVNNGYRISNKRFKELSSKQFHDALQSNFPQSVRSWSSTNMHTWLNGSMEILLEVVE</sequence>
<dbReference type="InterPro" id="IPR011990">
    <property type="entry name" value="TPR-like_helical_dom_sf"/>
</dbReference>
<evidence type="ECO:0000313" key="3">
    <source>
        <dbReference type="Proteomes" id="UP000007463"/>
    </source>
</evidence>
<dbReference type="AlphaFoldDB" id="F2IE89"/>
<reference evidence="3" key="2">
    <citation type="submission" date="2011-02" db="EMBL/GenBank/DDBJ databases">
        <title>The complete genome of Fluviicola taffensis DSM 16823.</title>
        <authorList>
            <consortium name="US DOE Joint Genome Institute (JGI-PGF)"/>
            <person name="Lucas S."/>
            <person name="Copeland A."/>
            <person name="Lapidus A."/>
            <person name="Bruce D."/>
            <person name="Goodwin L."/>
            <person name="Pitluck S."/>
            <person name="Kyrpides N."/>
            <person name="Mavromatis K."/>
            <person name="Ivanova N."/>
            <person name="Mikhailova N."/>
            <person name="Pagani I."/>
            <person name="Chertkov O."/>
            <person name="Detter J.C."/>
            <person name="Han C."/>
            <person name="Tapia R."/>
            <person name="Land M."/>
            <person name="Hauser L."/>
            <person name="Markowitz V."/>
            <person name="Cheng J.-F."/>
            <person name="Hugenholtz P."/>
            <person name="Woyke T."/>
            <person name="Wu D."/>
            <person name="Tindall B."/>
            <person name="Pomrenke H.G."/>
            <person name="Brambilla E."/>
            <person name="Klenk H.-P."/>
            <person name="Eisen J.A."/>
        </authorList>
    </citation>
    <scope>NUCLEOTIDE SEQUENCE [LARGE SCALE GENOMIC DNA]</scope>
    <source>
        <strain evidence="3">DSM 16823 / RW262 / RW262</strain>
    </source>
</reference>
<dbReference type="Gene3D" id="1.25.40.10">
    <property type="entry name" value="Tetratricopeptide repeat domain"/>
    <property type="match status" value="1"/>
</dbReference>
<feature type="signal peptide" evidence="1">
    <location>
        <begin position="1"/>
        <end position="19"/>
    </location>
</feature>
<dbReference type="RefSeq" id="WP_013685181.1">
    <property type="nucleotide sequence ID" value="NC_015321.1"/>
</dbReference>
<gene>
    <name evidence="2" type="ordered locus">Fluta_0399</name>
</gene>
<feature type="chain" id="PRO_5003278479" evidence="1">
    <location>
        <begin position="20"/>
        <end position="298"/>
    </location>
</feature>
<keyword evidence="3" id="KW-1185">Reference proteome</keyword>
<keyword evidence="1" id="KW-0732">Signal</keyword>
<dbReference type="STRING" id="755732.Fluta_0399"/>
<dbReference type="Proteomes" id="UP000007463">
    <property type="component" value="Chromosome"/>
</dbReference>
<dbReference type="EMBL" id="CP002542">
    <property type="protein sequence ID" value="AEA42407.1"/>
    <property type="molecule type" value="Genomic_DNA"/>
</dbReference>
<organism evidence="2 3">
    <name type="scientific">Fluviicola taffensis (strain DSM 16823 / NCIMB 13979 / RW262)</name>
    <dbReference type="NCBI Taxonomy" id="755732"/>
    <lineage>
        <taxon>Bacteria</taxon>
        <taxon>Pseudomonadati</taxon>
        <taxon>Bacteroidota</taxon>
        <taxon>Flavobacteriia</taxon>
        <taxon>Flavobacteriales</taxon>
        <taxon>Crocinitomicaceae</taxon>
        <taxon>Fluviicola</taxon>
    </lineage>
</organism>
<protein>
    <submittedName>
        <fullName evidence="2">Uncharacterized protein</fullName>
    </submittedName>
</protein>
<proteinExistence type="predicted"/>